<evidence type="ECO:0000313" key="3">
    <source>
        <dbReference type="EMBL" id="MBJ7604660.1"/>
    </source>
</evidence>
<feature type="transmembrane region" description="Helical" evidence="1">
    <location>
        <begin position="93"/>
        <end position="110"/>
    </location>
</feature>
<sequence length="136" mass="14850">MATLGGLRNRQQSHVYGSGRRGISGLGLLLVLAGLLVAALALSGRGAGVLRFWPALFVLVGGFGLIRRPGWVQELDWLTGGHSQRLLVRSRQLFSFALLLFGIFCLPFTLHLLDARLIGPALLIALGLLLVWRRNR</sequence>
<dbReference type="Proteomes" id="UP000620075">
    <property type="component" value="Unassembled WGS sequence"/>
</dbReference>
<organism evidence="3 4">
    <name type="scientific">Candidatus Dormiibacter inghamiae</name>
    <dbReference type="NCBI Taxonomy" id="3127013"/>
    <lineage>
        <taxon>Bacteria</taxon>
        <taxon>Bacillati</taxon>
        <taxon>Candidatus Dormiibacterota</taxon>
        <taxon>Candidatus Dormibacteria</taxon>
        <taxon>Candidatus Dormibacterales</taxon>
        <taxon>Candidatus Dormibacteraceae</taxon>
        <taxon>Candidatus Dormiibacter</taxon>
    </lineage>
</organism>
<feature type="transmembrane region" description="Helical" evidence="1">
    <location>
        <begin position="21"/>
        <end position="42"/>
    </location>
</feature>
<dbReference type="Pfam" id="PF22570">
    <property type="entry name" value="LiaF-TM"/>
    <property type="match status" value="1"/>
</dbReference>
<proteinExistence type="predicted"/>
<feature type="domain" description="LiaF transmembrane" evidence="2">
    <location>
        <begin position="26"/>
        <end position="136"/>
    </location>
</feature>
<evidence type="ECO:0000256" key="1">
    <source>
        <dbReference type="SAM" id="Phobius"/>
    </source>
</evidence>
<feature type="transmembrane region" description="Helical" evidence="1">
    <location>
        <begin position="48"/>
        <end position="66"/>
    </location>
</feature>
<dbReference type="RefSeq" id="WP_338182635.1">
    <property type="nucleotide sequence ID" value="NZ_JAEKNQ010000064.1"/>
</dbReference>
<dbReference type="EMBL" id="JAEKNQ010000064">
    <property type="protein sequence ID" value="MBJ7604660.1"/>
    <property type="molecule type" value="Genomic_DNA"/>
</dbReference>
<reference evidence="3 4" key="1">
    <citation type="submission" date="2020-10" db="EMBL/GenBank/DDBJ databases">
        <title>Ca. Dormibacterota MAGs.</title>
        <authorList>
            <person name="Montgomery K."/>
        </authorList>
    </citation>
    <scope>NUCLEOTIDE SEQUENCE [LARGE SCALE GENOMIC DNA]</scope>
    <source>
        <strain evidence="3">SC8811_S16_3</strain>
    </source>
</reference>
<name>A0A934KH98_9BACT</name>
<keyword evidence="1" id="KW-1133">Transmembrane helix</keyword>
<dbReference type="AlphaFoldDB" id="A0A934KH98"/>
<comment type="caution">
    <text evidence="3">The sequence shown here is derived from an EMBL/GenBank/DDBJ whole genome shotgun (WGS) entry which is preliminary data.</text>
</comment>
<keyword evidence="1" id="KW-0812">Transmembrane</keyword>
<dbReference type="InterPro" id="IPR054331">
    <property type="entry name" value="LiaF_TM"/>
</dbReference>
<feature type="transmembrane region" description="Helical" evidence="1">
    <location>
        <begin position="116"/>
        <end position="132"/>
    </location>
</feature>
<evidence type="ECO:0000259" key="2">
    <source>
        <dbReference type="Pfam" id="PF22570"/>
    </source>
</evidence>
<evidence type="ECO:0000313" key="4">
    <source>
        <dbReference type="Proteomes" id="UP000620075"/>
    </source>
</evidence>
<keyword evidence="1" id="KW-0472">Membrane</keyword>
<gene>
    <name evidence="3" type="ORF">JF888_16015</name>
</gene>
<protein>
    <recommendedName>
        <fullName evidence="2">LiaF transmembrane domain-containing protein</fullName>
    </recommendedName>
</protein>
<accession>A0A934KH98</accession>